<protein>
    <submittedName>
        <fullName evidence="1">Uncharacterized protein</fullName>
    </submittedName>
</protein>
<name>A0A1M4YCI0_9CLOT</name>
<dbReference type="OrthoDB" id="9798687at2"/>
<accession>A0A1M4YCI0</accession>
<dbReference type="RefSeq" id="WP_072897198.1">
    <property type="nucleotide sequence ID" value="NZ_FQVM01000026.1"/>
</dbReference>
<reference evidence="1 2" key="1">
    <citation type="submission" date="2016-11" db="EMBL/GenBank/DDBJ databases">
        <authorList>
            <person name="Jaros S."/>
            <person name="Januszkiewicz K."/>
            <person name="Wedrychowicz H."/>
        </authorList>
    </citation>
    <scope>NUCLEOTIDE SEQUENCE [LARGE SCALE GENOMIC DNA]</scope>
    <source>
        <strain evidence="1 2">DSM 2631</strain>
    </source>
</reference>
<dbReference type="EMBL" id="FQVM01000026">
    <property type="protein sequence ID" value="SHF03504.1"/>
    <property type="molecule type" value="Genomic_DNA"/>
</dbReference>
<evidence type="ECO:0000313" key="1">
    <source>
        <dbReference type="EMBL" id="SHF03504.1"/>
    </source>
</evidence>
<dbReference type="Gene3D" id="2.70.98.50">
    <property type="entry name" value="putative glycoside hydrolase family protein from bacillus halodurans"/>
    <property type="match status" value="1"/>
</dbReference>
<dbReference type="AlphaFoldDB" id="A0A1M4YCI0"/>
<gene>
    <name evidence="1" type="ORF">SAMN05443638_12624</name>
</gene>
<dbReference type="Proteomes" id="UP000184035">
    <property type="component" value="Unassembled WGS sequence"/>
</dbReference>
<dbReference type="STRING" id="1533.SAMN05443638_12624"/>
<sequence>MTFRFKNNYFLSFLLTTTLISSISNINILAKDNNYSKIDDFKNILDVKGNPTNKTYDDYGTNKFNNFSYICIWHGYYLPKRDCANLYGGFVGPFIIGE</sequence>
<organism evidence="1 2">
    <name type="scientific">Clostridium fallax</name>
    <dbReference type="NCBI Taxonomy" id="1533"/>
    <lineage>
        <taxon>Bacteria</taxon>
        <taxon>Bacillati</taxon>
        <taxon>Bacillota</taxon>
        <taxon>Clostridia</taxon>
        <taxon>Eubacteriales</taxon>
        <taxon>Clostridiaceae</taxon>
        <taxon>Clostridium</taxon>
    </lineage>
</organism>
<proteinExistence type="predicted"/>
<keyword evidence="2" id="KW-1185">Reference proteome</keyword>
<evidence type="ECO:0000313" key="2">
    <source>
        <dbReference type="Proteomes" id="UP000184035"/>
    </source>
</evidence>